<evidence type="ECO:0000313" key="2">
    <source>
        <dbReference type="EMBL" id="OSM00315.1"/>
    </source>
</evidence>
<dbReference type="InterPro" id="IPR049809">
    <property type="entry name" value="YehF/YfeS-like_WGR"/>
</dbReference>
<dbReference type="SUPFAM" id="SSF142921">
    <property type="entry name" value="WGR domain-like"/>
    <property type="match status" value="1"/>
</dbReference>
<reference evidence="2 3" key="1">
    <citation type="journal article" date="2016" name="BMC Genomics">
        <title>Combined genomic and structural analyses of a cultured magnetotactic bacterium reveals its niche adaptation to a dynamic environment.</title>
        <authorList>
            <person name="Araujo A.C."/>
            <person name="Morillo V."/>
            <person name="Cypriano J."/>
            <person name="Teixeira L.C."/>
            <person name="Leao P."/>
            <person name="Lyra S."/>
            <person name="Almeida L.G."/>
            <person name="Bazylinski D.A."/>
            <person name="Vasconcellos A.T."/>
            <person name="Abreu F."/>
            <person name="Lins U."/>
        </authorList>
    </citation>
    <scope>NUCLEOTIDE SEQUENCE [LARGE SCALE GENOMIC DNA]</scope>
    <source>
        <strain evidence="2 3">IT-1</strain>
    </source>
</reference>
<dbReference type="SMART" id="SM00773">
    <property type="entry name" value="WGR"/>
    <property type="match status" value="1"/>
</dbReference>
<dbReference type="EMBL" id="LVJN01000021">
    <property type="protein sequence ID" value="OSM00315.1"/>
    <property type="molecule type" value="Genomic_DNA"/>
</dbReference>
<organism evidence="2 3">
    <name type="scientific">Magnetofaba australis IT-1</name>
    <dbReference type="NCBI Taxonomy" id="1434232"/>
    <lineage>
        <taxon>Bacteria</taxon>
        <taxon>Pseudomonadati</taxon>
        <taxon>Pseudomonadota</taxon>
        <taxon>Magnetococcia</taxon>
        <taxon>Magnetococcales</taxon>
        <taxon>Magnetococcaceae</taxon>
        <taxon>Magnetofaba</taxon>
    </lineage>
</organism>
<keyword evidence="3" id="KW-1185">Reference proteome</keyword>
<dbReference type="Pfam" id="PF05406">
    <property type="entry name" value="WGR"/>
    <property type="match status" value="1"/>
</dbReference>
<dbReference type="Proteomes" id="UP000194003">
    <property type="component" value="Unassembled WGS sequence"/>
</dbReference>
<dbReference type="OrthoDB" id="5801306at2"/>
<evidence type="ECO:0000313" key="3">
    <source>
        <dbReference type="Proteomes" id="UP000194003"/>
    </source>
</evidence>
<dbReference type="AlphaFoldDB" id="A0A1Y2JZH8"/>
<sequence length="89" mass="10199">MKAYLQRVNPQNGAVWYYSIQVQRDLLGRWHVIKEWGRLGSPGTMRQSPHDSMDAALNALSALRDELVNKGYKVVMQEGLHLSNLHKPK</sequence>
<dbReference type="InterPro" id="IPR036930">
    <property type="entry name" value="WGR_dom_sf"/>
</dbReference>
<gene>
    <name evidence="2" type="ORF">MAIT1_00806</name>
</gene>
<dbReference type="RefSeq" id="WP_085446900.1">
    <property type="nucleotide sequence ID" value="NZ_LVJN01000021.1"/>
</dbReference>
<dbReference type="CDD" id="cd07996">
    <property type="entry name" value="WGR_MMR_like"/>
    <property type="match status" value="1"/>
</dbReference>
<feature type="domain" description="WGR" evidence="1">
    <location>
        <begin position="1"/>
        <end position="89"/>
    </location>
</feature>
<comment type="caution">
    <text evidence="2">The sequence shown here is derived from an EMBL/GenBank/DDBJ whole genome shotgun (WGS) entry which is preliminary data.</text>
</comment>
<protein>
    <submittedName>
        <fullName evidence="2">Putative WGR domain-containing protein</fullName>
    </submittedName>
</protein>
<accession>A0A1Y2JZH8</accession>
<evidence type="ECO:0000259" key="1">
    <source>
        <dbReference type="PROSITE" id="PS51977"/>
    </source>
</evidence>
<dbReference type="InterPro" id="IPR008893">
    <property type="entry name" value="WGR_domain"/>
</dbReference>
<name>A0A1Y2JZH8_9PROT</name>
<proteinExistence type="predicted"/>
<dbReference type="PROSITE" id="PS51977">
    <property type="entry name" value="WGR"/>
    <property type="match status" value="1"/>
</dbReference>